<reference evidence="3 4" key="1">
    <citation type="submission" date="2021-01" db="EMBL/GenBank/DDBJ databases">
        <title>Whole genome shotgun sequence of Microbispora corallina NBRC 16416.</title>
        <authorList>
            <person name="Komaki H."/>
            <person name="Tamura T."/>
        </authorList>
    </citation>
    <scope>NUCLEOTIDE SEQUENCE [LARGE SCALE GENOMIC DNA]</scope>
    <source>
        <strain evidence="3 4">NBRC 16416</strain>
    </source>
</reference>
<gene>
    <name evidence="3" type="ORF">Mco01_68630</name>
</gene>
<dbReference type="EMBL" id="BOOC01000047">
    <property type="protein sequence ID" value="GIH43863.1"/>
    <property type="molecule type" value="Genomic_DNA"/>
</dbReference>
<dbReference type="InterPro" id="IPR032710">
    <property type="entry name" value="NTF2-like_dom_sf"/>
</dbReference>
<keyword evidence="3" id="KW-0413">Isomerase</keyword>
<name>A0ABQ4GA68_9ACTN</name>
<feature type="compositionally biased region" description="Basic residues" evidence="1">
    <location>
        <begin position="1"/>
        <end position="18"/>
    </location>
</feature>
<evidence type="ECO:0000256" key="1">
    <source>
        <dbReference type="SAM" id="MobiDB-lite"/>
    </source>
</evidence>
<accession>A0ABQ4GA68</accession>
<evidence type="ECO:0000259" key="2">
    <source>
        <dbReference type="Pfam" id="PF12680"/>
    </source>
</evidence>
<evidence type="ECO:0000313" key="3">
    <source>
        <dbReference type="EMBL" id="GIH43863.1"/>
    </source>
</evidence>
<organism evidence="3 4">
    <name type="scientific">Microbispora corallina</name>
    <dbReference type="NCBI Taxonomy" id="83302"/>
    <lineage>
        <taxon>Bacteria</taxon>
        <taxon>Bacillati</taxon>
        <taxon>Actinomycetota</taxon>
        <taxon>Actinomycetes</taxon>
        <taxon>Streptosporangiales</taxon>
        <taxon>Streptosporangiaceae</taxon>
        <taxon>Microbispora</taxon>
    </lineage>
</organism>
<proteinExistence type="predicted"/>
<feature type="region of interest" description="Disordered" evidence="1">
    <location>
        <begin position="1"/>
        <end position="34"/>
    </location>
</feature>
<dbReference type="GO" id="GO:0016853">
    <property type="term" value="F:isomerase activity"/>
    <property type="evidence" value="ECO:0007669"/>
    <property type="project" value="UniProtKB-KW"/>
</dbReference>
<comment type="caution">
    <text evidence="3">The sequence shown here is derived from an EMBL/GenBank/DDBJ whole genome shotgun (WGS) entry which is preliminary data.</text>
</comment>
<protein>
    <submittedName>
        <fullName evidence="3">Isomerase</fullName>
    </submittedName>
</protein>
<dbReference type="Pfam" id="PF12680">
    <property type="entry name" value="SnoaL_2"/>
    <property type="match status" value="1"/>
</dbReference>
<feature type="domain" description="SnoaL-like" evidence="2">
    <location>
        <begin position="45"/>
        <end position="148"/>
    </location>
</feature>
<dbReference type="SUPFAM" id="SSF54427">
    <property type="entry name" value="NTF2-like"/>
    <property type="match status" value="1"/>
</dbReference>
<dbReference type="Gene3D" id="3.10.450.50">
    <property type="match status" value="1"/>
</dbReference>
<sequence>MPSVFRRSRYLARNRPASRSRDTVPLSPNETPDKEYEMTDHTAVAERYIAAWNETDAEARAKAVAGLWTEDGGYTDPLAAVSGHEGVAAVIAGAQQMFPGFVFTLGGPVDGHHDTLRFTWHLGPEGAPEPVVIGFDVVALAEDGRIRSVYGFLDKVPA</sequence>
<dbReference type="InterPro" id="IPR037401">
    <property type="entry name" value="SnoaL-like"/>
</dbReference>
<keyword evidence="4" id="KW-1185">Reference proteome</keyword>
<dbReference type="Proteomes" id="UP000603904">
    <property type="component" value="Unassembled WGS sequence"/>
</dbReference>
<evidence type="ECO:0000313" key="4">
    <source>
        <dbReference type="Proteomes" id="UP000603904"/>
    </source>
</evidence>